<reference evidence="1" key="1">
    <citation type="journal article" date="2021" name="PeerJ">
        <title>Extensive microbial diversity within the chicken gut microbiome revealed by metagenomics and culture.</title>
        <authorList>
            <person name="Gilroy R."/>
            <person name="Ravi A."/>
            <person name="Getino M."/>
            <person name="Pursley I."/>
            <person name="Horton D.L."/>
            <person name="Alikhan N.F."/>
            <person name="Baker D."/>
            <person name="Gharbi K."/>
            <person name="Hall N."/>
            <person name="Watson M."/>
            <person name="Adriaenssens E.M."/>
            <person name="Foster-Nyarko E."/>
            <person name="Jarju S."/>
            <person name="Secka A."/>
            <person name="Antonio M."/>
            <person name="Oren A."/>
            <person name="Chaudhuri R.R."/>
            <person name="La Ragione R."/>
            <person name="Hildebrand F."/>
            <person name="Pallen M.J."/>
        </authorList>
    </citation>
    <scope>NUCLEOTIDE SEQUENCE</scope>
    <source>
        <strain evidence="1">CHK173-2119</strain>
    </source>
</reference>
<dbReference type="InterPro" id="IPR007395">
    <property type="entry name" value="Zn_peptidase_2"/>
</dbReference>
<reference evidence="1" key="2">
    <citation type="submission" date="2021-09" db="EMBL/GenBank/DDBJ databases">
        <authorList>
            <person name="Gilroy R."/>
        </authorList>
    </citation>
    <scope>NUCLEOTIDE SEQUENCE</scope>
    <source>
        <strain evidence="1">CHK173-2119</strain>
    </source>
</reference>
<dbReference type="AlphaFoldDB" id="A0A921B312"/>
<comment type="caution">
    <text evidence="1">The sequence shown here is derived from an EMBL/GenBank/DDBJ whole genome shotgun (WGS) entry which is preliminary data.</text>
</comment>
<proteinExistence type="predicted"/>
<feature type="non-terminal residue" evidence="1">
    <location>
        <position position="121"/>
    </location>
</feature>
<accession>A0A921B312</accession>
<name>A0A921B312_9LACO</name>
<evidence type="ECO:0000313" key="1">
    <source>
        <dbReference type="EMBL" id="HJE14770.1"/>
    </source>
</evidence>
<dbReference type="Proteomes" id="UP000774947">
    <property type="component" value="Unassembled WGS sequence"/>
</dbReference>
<protein>
    <submittedName>
        <fullName evidence="1">Zinc metallopeptidase</fullName>
    </submittedName>
</protein>
<gene>
    <name evidence="1" type="ORF">K8W17_01655</name>
</gene>
<dbReference type="EMBL" id="DYXY01000037">
    <property type="protein sequence ID" value="HJE14770.1"/>
    <property type="molecule type" value="Genomic_DNA"/>
</dbReference>
<dbReference type="SUPFAM" id="SSF55486">
    <property type="entry name" value="Metalloproteases ('zincins'), catalytic domain"/>
    <property type="match status" value="1"/>
</dbReference>
<evidence type="ECO:0000313" key="2">
    <source>
        <dbReference type="Proteomes" id="UP000774947"/>
    </source>
</evidence>
<dbReference type="Pfam" id="PF04298">
    <property type="entry name" value="Zn_peptidase_2"/>
    <property type="match status" value="1"/>
</dbReference>
<organism evidence="1 2">
    <name type="scientific">Lapidilactobacillus dextrinicus</name>
    <dbReference type="NCBI Taxonomy" id="51664"/>
    <lineage>
        <taxon>Bacteria</taxon>
        <taxon>Bacillati</taxon>
        <taxon>Bacillota</taxon>
        <taxon>Bacilli</taxon>
        <taxon>Lactobacillales</taxon>
        <taxon>Lactobacillaceae</taxon>
        <taxon>Lapidilactobacillus</taxon>
    </lineage>
</organism>
<dbReference type="PANTHER" id="PTHR36434:SF1">
    <property type="entry name" value="MEMBRANE PROTEASE YUGP-RELATED"/>
    <property type="match status" value="1"/>
</dbReference>
<dbReference type="PANTHER" id="PTHR36434">
    <property type="entry name" value="MEMBRANE PROTEASE YUGP-RELATED"/>
    <property type="match status" value="1"/>
</dbReference>
<sequence length="121" mass="12784">MYGFFFDPTFILVIAGLVISMIASAHVNSTFRRYDEVRSASGITGAQAAQAILDGAGITDVRIQQVAGNLTDNYNSGNLTLSLSESTYNSTSVAAIGVAAHEVGHAIQHHTGYLPLKIRTG</sequence>